<accession>A0A4D4IYW1</accession>
<organism evidence="4 5">
    <name type="scientific">Gandjariella thermophila</name>
    <dbReference type="NCBI Taxonomy" id="1931992"/>
    <lineage>
        <taxon>Bacteria</taxon>
        <taxon>Bacillati</taxon>
        <taxon>Actinomycetota</taxon>
        <taxon>Actinomycetes</taxon>
        <taxon>Pseudonocardiales</taxon>
        <taxon>Pseudonocardiaceae</taxon>
        <taxon>Gandjariella</taxon>
    </lineage>
</organism>
<evidence type="ECO:0000313" key="5">
    <source>
        <dbReference type="Proteomes" id="UP000298860"/>
    </source>
</evidence>
<feature type="compositionally biased region" description="Low complexity" evidence="1">
    <location>
        <begin position="150"/>
        <end position="174"/>
    </location>
</feature>
<comment type="caution">
    <text evidence="4">The sequence shown here is derived from an EMBL/GenBank/DDBJ whole genome shotgun (WGS) entry which is preliminary data.</text>
</comment>
<keyword evidence="2" id="KW-1133">Transmembrane helix</keyword>
<dbReference type="AlphaFoldDB" id="A0A4D4IYW1"/>
<evidence type="ECO:0000256" key="3">
    <source>
        <dbReference type="SAM" id="SignalP"/>
    </source>
</evidence>
<evidence type="ECO:0000313" key="4">
    <source>
        <dbReference type="EMBL" id="GDY29535.1"/>
    </source>
</evidence>
<keyword evidence="2" id="KW-0472">Membrane</keyword>
<keyword evidence="2" id="KW-0812">Transmembrane</keyword>
<dbReference type="OrthoDB" id="3700838at2"/>
<keyword evidence="5" id="KW-1185">Reference proteome</keyword>
<dbReference type="EMBL" id="BJFL01000003">
    <property type="protein sequence ID" value="GDY29535.1"/>
    <property type="molecule type" value="Genomic_DNA"/>
</dbReference>
<evidence type="ECO:0008006" key="6">
    <source>
        <dbReference type="Google" id="ProtNLM"/>
    </source>
</evidence>
<feature type="signal peptide" evidence="3">
    <location>
        <begin position="1"/>
        <end position="33"/>
    </location>
</feature>
<feature type="transmembrane region" description="Helical" evidence="2">
    <location>
        <begin position="198"/>
        <end position="218"/>
    </location>
</feature>
<keyword evidence="3" id="KW-0732">Signal</keyword>
<name>A0A4D4IYW1_9PSEU</name>
<feature type="region of interest" description="Disordered" evidence="1">
    <location>
        <begin position="32"/>
        <end position="51"/>
    </location>
</feature>
<dbReference type="Proteomes" id="UP000298860">
    <property type="component" value="Unassembled WGS sequence"/>
</dbReference>
<proteinExistence type="predicted"/>
<sequence>MVGSSLSAGVRRVLLAAPLALLTVLGAAAAAHATPSTPPQSGDVRAVAKPGNVHDGECAGAGLPGQAVDVEANIDGNTYITITGVPDGVTLTGVVVKGSPAYNVYTGLTDWSRLHAPLAGKSGQPATISHWFACGTGTKSSTPKPPSTSKPPASGSSTARSSTPAGGAAATGRTTTSASAVAAASENGRLANTGFDSALPLGLAAALLLGGGTALTLARRRAARRRG</sequence>
<protein>
    <recommendedName>
        <fullName evidence="6">Gram-positive cocci surface proteins LPxTG domain-containing protein</fullName>
    </recommendedName>
</protein>
<reference evidence="5" key="1">
    <citation type="submission" date="2019-04" db="EMBL/GenBank/DDBJ databases">
        <title>Draft genome sequence of Pseudonocardiaceae bacterium SL3-2-4.</title>
        <authorList>
            <person name="Ningsih F."/>
            <person name="Yokota A."/>
            <person name="Sakai Y."/>
            <person name="Nanatani K."/>
            <person name="Yabe S."/>
            <person name="Oetari A."/>
            <person name="Sjamsuridzal W."/>
        </authorList>
    </citation>
    <scope>NUCLEOTIDE SEQUENCE [LARGE SCALE GENOMIC DNA]</scope>
    <source>
        <strain evidence="5">SL3-2-4</strain>
    </source>
</reference>
<feature type="chain" id="PRO_5038983016" description="Gram-positive cocci surface proteins LPxTG domain-containing protein" evidence="3">
    <location>
        <begin position="34"/>
        <end position="227"/>
    </location>
</feature>
<feature type="region of interest" description="Disordered" evidence="1">
    <location>
        <begin position="133"/>
        <end position="174"/>
    </location>
</feature>
<gene>
    <name evidence="4" type="ORF">GTS_11680</name>
</gene>
<dbReference type="RefSeq" id="WP_137812672.1">
    <property type="nucleotide sequence ID" value="NZ_BJFL01000003.1"/>
</dbReference>
<evidence type="ECO:0000256" key="2">
    <source>
        <dbReference type="SAM" id="Phobius"/>
    </source>
</evidence>
<evidence type="ECO:0000256" key="1">
    <source>
        <dbReference type="SAM" id="MobiDB-lite"/>
    </source>
</evidence>